<name>A0A1L7X331_9HELO</name>
<evidence type="ECO:0000256" key="1">
    <source>
        <dbReference type="SAM" id="Coils"/>
    </source>
</evidence>
<feature type="coiled-coil region" evidence="1">
    <location>
        <begin position="78"/>
        <end position="143"/>
    </location>
</feature>
<evidence type="ECO:0000313" key="3">
    <source>
        <dbReference type="Proteomes" id="UP000184330"/>
    </source>
</evidence>
<gene>
    <name evidence="2" type="ORF">PAC_09323</name>
</gene>
<proteinExistence type="predicted"/>
<accession>A0A1L7X331</accession>
<dbReference type="OrthoDB" id="5329749at2759"/>
<keyword evidence="3" id="KW-1185">Reference proteome</keyword>
<dbReference type="EMBL" id="FJOG01000014">
    <property type="protein sequence ID" value="CZR59431.1"/>
    <property type="molecule type" value="Genomic_DNA"/>
</dbReference>
<sequence>MQRVREPLREADDLLRRLNIGRYDENKLLTRTKFVFREELIKQGLEKTEKAMGTLREVANDVFSEVSSPLDDHLLEFRDQVMQELVQMKNEIKTLKDATEPADHEVAFQSEVLQDLVEMRNEMKNLKETNAKMMHEVRDLLEARNLTAQGAA</sequence>
<reference evidence="2 3" key="1">
    <citation type="submission" date="2016-03" db="EMBL/GenBank/DDBJ databases">
        <authorList>
            <person name="Ploux O."/>
        </authorList>
    </citation>
    <scope>NUCLEOTIDE SEQUENCE [LARGE SCALE GENOMIC DNA]</scope>
    <source>
        <strain evidence="2 3">UAMH 11012</strain>
    </source>
</reference>
<organism evidence="2 3">
    <name type="scientific">Phialocephala subalpina</name>
    <dbReference type="NCBI Taxonomy" id="576137"/>
    <lineage>
        <taxon>Eukaryota</taxon>
        <taxon>Fungi</taxon>
        <taxon>Dikarya</taxon>
        <taxon>Ascomycota</taxon>
        <taxon>Pezizomycotina</taxon>
        <taxon>Leotiomycetes</taxon>
        <taxon>Helotiales</taxon>
        <taxon>Mollisiaceae</taxon>
        <taxon>Phialocephala</taxon>
        <taxon>Phialocephala fortinii species complex</taxon>
    </lineage>
</organism>
<dbReference type="Proteomes" id="UP000184330">
    <property type="component" value="Unassembled WGS sequence"/>
</dbReference>
<evidence type="ECO:0000313" key="2">
    <source>
        <dbReference type="EMBL" id="CZR59431.1"/>
    </source>
</evidence>
<dbReference type="AlphaFoldDB" id="A0A1L7X331"/>
<keyword evidence="1" id="KW-0175">Coiled coil</keyword>
<protein>
    <submittedName>
        <fullName evidence="2">Uncharacterized protein</fullName>
    </submittedName>
</protein>